<dbReference type="Proteomes" id="UP000070531">
    <property type="component" value="Unassembled WGS sequence"/>
</dbReference>
<dbReference type="Gene3D" id="2.120.10.30">
    <property type="entry name" value="TolB, C-terminal domain"/>
    <property type="match status" value="1"/>
</dbReference>
<gene>
    <name evidence="1" type="ORF">HMPREF1860_02150</name>
</gene>
<sequence length="321" mass="36751">MRKILILLAISFICIIAKAQHIGKEYRLKKVIRVAGRQGIAIDKYYYYVSDTRALYKYDKDGNMLLKNDNPFRDPEKANHFGDIDIYNGEIYTGNEKFEYGRGYNISIDVYDARTLKWKRSIPWCAESGQVECSGLAIDREKNMVWMSDWVDSRYVYCYNLETGKYYTKMQCRPTPYWCQGIFIADGKMIFAADDGEATFQIADNLYIADISQVSYTGLVNGMEPIKKDPYSVEIKDGKVVTRTGLIPGGAKAGRIMLLREMVDFKRAGEIEGIAIDPTNDDLVVLNNRGTQIVLGMSQGPFYNEGYKAEIHELYIYEKVK</sequence>
<dbReference type="InterPro" id="IPR011042">
    <property type="entry name" value="6-blade_b-propeller_TolB-like"/>
</dbReference>
<evidence type="ECO:0000313" key="2">
    <source>
        <dbReference type="Proteomes" id="UP000070531"/>
    </source>
</evidence>
<comment type="caution">
    <text evidence="1">The sequence shown here is derived from an EMBL/GenBank/DDBJ whole genome shotgun (WGS) entry which is preliminary data.</text>
</comment>
<evidence type="ECO:0000313" key="1">
    <source>
        <dbReference type="EMBL" id="KXB74160.1"/>
    </source>
</evidence>
<protein>
    <submittedName>
        <fullName evidence="1">Uncharacterized protein</fullName>
    </submittedName>
</protein>
<proteinExistence type="predicted"/>
<dbReference type="SUPFAM" id="SSF63825">
    <property type="entry name" value="YWTD domain"/>
    <property type="match status" value="1"/>
</dbReference>
<dbReference type="RefSeq" id="WP_019035721.1">
    <property type="nucleotide sequence ID" value="NZ_JBETXD010000002.1"/>
</dbReference>
<dbReference type="PATRIC" id="fig|419005.5.peg.2152"/>
<dbReference type="STRING" id="419005.HMPREF1860_02150"/>
<reference evidence="1 2" key="1">
    <citation type="submission" date="2016-01" db="EMBL/GenBank/DDBJ databases">
        <authorList>
            <person name="Oliw E.H."/>
        </authorList>
    </citation>
    <scope>NUCLEOTIDE SEQUENCE [LARGE SCALE GENOMIC DNA]</scope>
    <source>
        <strain evidence="1 2">DNF00307</strain>
    </source>
</reference>
<dbReference type="EMBL" id="LSDL01000153">
    <property type="protein sequence ID" value="KXB74160.1"/>
    <property type="molecule type" value="Genomic_DNA"/>
</dbReference>
<name>A0A134B2J1_9BACT</name>
<dbReference type="AlphaFoldDB" id="A0A134B2J1"/>
<accession>A0A134B2J1</accession>
<organism evidence="1">
    <name type="scientific">Prevotella amnii</name>
    <dbReference type="NCBI Taxonomy" id="419005"/>
    <lineage>
        <taxon>Bacteria</taxon>
        <taxon>Pseudomonadati</taxon>
        <taxon>Bacteroidota</taxon>
        <taxon>Bacteroidia</taxon>
        <taxon>Bacteroidales</taxon>
        <taxon>Prevotellaceae</taxon>
        <taxon>Prevotella</taxon>
    </lineage>
</organism>